<keyword evidence="12" id="KW-1185">Reference proteome</keyword>
<dbReference type="HAMAP" id="MF_02095">
    <property type="entry name" value="CysQ"/>
    <property type="match status" value="1"/>
</dbReference>
<name>A0A127K4X8_9RHOO</name>
<dbReference type="PANTHER" id="PTHR43028:SF5">
    <property type="entry name" value="3'(2'),5'-BISPHOSPHATE NUCLEOTIDASE 1"/>
    <property type="match status" value="1"/>
</dbReference>
<dbReference type="GO" id="GO:0000287">
    <property type="term" value="F:magnesium ion binding"/>
    <property type="evidence" value="ECO:0007669"/>
    <property type="project" value="UniProtKB-UniRule"/>
</dbReference>
<comment type="similarity">
    <text evidence="2 9">Belongs to the inositol monophosphatase superfamily. CysQ family.</text>
</comment>
<dbReference type="InterPro" id="IPR020583">
    <property type="entry name" value="Inositol_monoP_metal-BS"/>
</dbReference>
<evidence type="ECO:0000256" key="3">
    <source>
        <dbReference type="ARBA" id="ARBA00022475"/>
    </source>
</evidence>
<feature type="binding site" evidence="10">
    <location>
        <position position="92"/>
    </location>
    <ligand>
        <name>Mg(2+)</name>
        <dbReference type="ChEBI" id="CHEBI:18420"/>
        <label>1</label>
        <note>catalytic</note>
    </ligand>
</feature>
<dbReference type="EMBL" id="CP014646">
    <property type="protein sequence ID" value="AMO37019.1"/>
    <property type="molecule type" value="Genomic_DNA"/>
</dbReference>
<comment type="catalytic activity">
    <reaction evidence="1 9">
        <text>adenosine 3',5'-bisphosphate + H2O = AMP + phosphate</text>
        <dbReference type="Rhea" id="RHEA:10040"/>
        <dbReference type="ChEBI" id="CHEBI:15377"/>
        <dbReference type="ChEBI" id="CHEBI:43474"/>
        <dbReference type="ChEBI" id="CHEBI:58343"/>
        <dbReference type="ChEBI" id="CHEBI:456215"/>
        <dbReference type="EC" id="3.1.3.7"/>
    </reaction>
</comment>
<feature type="binding site" evidence="9 10">
    <location>
        <position position="90"/>
    </location>
    <ligand>
        <name>Mg(2+)</name>
        <dbReference type="ChEBI" id="CHEBI:18420"/>
        <label>2</label>
    </ligand>
</feature>
<protein>
    <recommendedName>
        <fullName evidence="9">3'(2'),5'-bisphosphate nucleotidase CysQ</fullName>
        <ecNumber evidence="9">3.1.3.7</ecNumber>
    </recommendedName>
    <alternativeName>
        <fullName evidence="9">3'(2'),5-bisphosphonucleoside 3'(2')-phosphohydrolase</fullName>
    </alternativeName>
    <alternativeName>
        <fullName evidence="9">3'-phosphoadenosine 5'-phosphate phosphatase</fullName>
        <shortName evidence="9">PAP phosphatase</shortName>
    </alternativeName>
</protein>
<evidence type="ECO:0000256" key="1">
    <source>
        <dbReference type="ARBA" id="ARBA00001625"/>
    </source>
</evidence>
<dbReference type="Gene3D" id="3.30.540.10">
    <property type="entry name" value="Fructose-1,6-Bisphosphatase, subunit A, domain 1"/>
    <property type="match status" value="1"/>
</dbReference>
<dbReference type="EC" id="3.1.3.7" evidence="9"/>
<dbReference type="Gene3D" id="3.40.190.80">
    <property type="match status" value="1"/>
</dbReference>
<evidence type="ECO:0000256" key="8">
    <source>
        <dbReference type="ARBA" id="ARBA00023136"/>
    </source>
</evidence>
<evidence type="ECO:0000256" key="6">
    <source>
        <dbReference type="ARBA" id="ARBA00022801"/>
    </source>
</evidence>
<dbReference type="AlphaFoldDB" id="A0A127K4X8"/>
<comment type="function">
    <text evidence="9">Converts adenosine-3',5'-bisphosphate (PAP) to AMP.</text>
</comment>
<dbReference type="InterPro" id="IPR050725">
    <property type="entry name" value="CysQ/Inositol_MonoPase"/>
</dbReference>
<feature type="binding site" evidence="9">
    <location>
        <position position="71"/>
    </location>
    <ligand>
        <name>substrate</name>
    </ligand>
</feature>
<dbReference type="InterPro" id="IPR000760">
    <property type="entry name" value="Inositol_monophosphatase-like"/>
</dbReference>
<dbReference type="STRING" id="1134435.AC731_008680"/>
<proteinExistence type="inferred from homology"/>
<evidence type="ECO:0000256" key="7">
    <source>
        <dbReference type="ARBA" id="ARBA00022842"/>
    </source>
</evidence>
<feature type="binding site" evidence="9">
    <location>
        <position position="216"/>
    </location>
    <ligand>
        <name>substrate</name>
    </ligand>
</feature>
<accession>A0A127K4X8</accession>
<organism evidence="11 12">
    <name type="scientific">Thauera humireducens</name>
    <dbReference type="NCBI Taxonomy" id="1134435"/>
    <lineage>
        <taxon>Bacteria</taxon>
        <taxon>Pseudomonadati</taxon>
        <taxon>Pseudomonadota</taxon>
        <taxon>Betaproteobacteria</taxon>
        <taxon>Rhodocyclales</taxon>
        <taxon>Zoogloeaceae</taxon>
        <taxon>Thauera</taxon>
    </lineage>
</organism>
<dbReference type="Pfam" id="PF00459">
    <property type="entry name" value="Inositol_P"/>
    <property type="match status" value="1"/>
</dbReference>
<comment type="subcellular location">
    <subcellularLocation>
        <location evidence="9">Cell inner membrane</location>
        <topology evidence="9">Peripheral membrane protein</topology>
        <orientation evidence="9">Cytoplasmic side</orientation>
    </subcellularLocation>
</comment>
<dbReference type="RefSeq" id="WP_048705230.1">
    <property type="nucleotide sequence ID" value="NZ_CP014646.1"/>
</dbReference>
<feature type="binding site" evidence="9">
    <location>
        <position position="216"/>
    </location>
    <ligand>
        <name>Mg(2+)</name>
        <dbReference type="ChEBI" id="CHEBI:18420"/>
        <label>2</label>
    </ligand>
</feature>
<keyword evidence="3 9" id="KW-1003">Cell membrane</keyword>
<feature type="binding site" evidence="10">
    <location>
        <position position="71"/>
    </location>
    <ligand>
        <name>Mg(2+)</name>
        <dbReference type="ChEBI" id="CHEBI:18420"/>
        <label>1</label>
        <note>catalytic</note>
    </ligand>
</feature>
<keyword evidence="8 9" id="KW-0472">Membrane</keyword>
<keyword evidence="5 9" id="KW-0479">Metal-binding</keyword>
<feature type="binding site" evidence="9 10">
    <location>
        <position position="93"/>
    </location>
    <ligand>
        <name>Mg(2+)</name>
        <dbReference type="ChEBI" id="CHEBI:18420"/>
        <label>2</label>
    </ligand>
</feature>
<feature type="binding site" evidence="10">
    <location>
        <position position="216"/>
    </location>
    <ligand>
        <name>Mg(2+)</name>
        <dbReference type="ChEBI" id="CHEBI:18420"/>
        <label>1</label>
        <note>catalytic</note>
    </ligand>
</feature>
<evidence type="ECO:0000256" key="10">
    <source>
        <dbReference type="PIRSR" id="PIRSR600760-2"/>
    </source>
</evidence>
<keyword evidence="7 9" id="KW-0460">Magnesium</keyword>
<comment type="cofactor">
    <cofactor evidence="9 10">
        <name>Mg(2+)</name>
        <dbReference type="ChEBI" id="CHEBI:18420"/>
    </cofactor>
</comment>
<dbReference type="GO" id="GO:0000103">
    <property type="term" value="P:sulfate assimilation"/>
    <property type="evidence" value="ECO:0007669"/>
    <property type="project" value="TreeGrafter"/>
</dbReference>
<dbReference type="InterPro" id="IPR006240">
    <property type="entry name" value="CysQ"/>
</dbReference>
<dbReference type="PRINTS" id="PR00377">
    <property type="entry name" value="IMPHPHTASES"/>
</dbReference>
<gene>
    <name evidence="9" type="primary">cysQ</name>
    <name evidence="11" type="ORF">AC731_008680</name>
</gene>
<feature type="binding site" evidence="9">
    <location>
        <position position="90"/>
    </location>
    <ligand>
        <name>Mg(2+)</name>
        <dbReference type="ChEBI" id="CHEBI:18420"/>
        <label>1</label>
    </ligand>
</feature>
<evidence type="ECO:0000256" key="5">
    <source>
        <dbReference type="ARBA" id="ARBA00022723"/>
    </source>
</evidence>
<dbReference type="CDD" id="cd01638">
    <property type="entry name" value="CysQ"/>
    <property type="match status" value="1"/>
</dbReference>
<dbReference type="GO" id="GO:0008441">
    <property type="term" value="F:3'(2'),5'-bisphosphate nucleotidase activity"/>
    <property type="evidence" value="ECO:0007669"/>
    <property type="project" value="UniProtKB-UniRule"/>
</dbReference>
<sequence length="260" mass="27045">MPQPSDPSALLDALLPVARAAGDEIMKIYATDFEVRGKSDASPVTEADERAEALILPALARLTPDIPIVSEEEAAAGRIPAVGERFWLVDPLDGTKEFISRNGEFTVNIALIERGEPVLGVVFAPALDRLFAGGATLGALVEDKGVRRTIACRTPPAEGLTVVASRSHGDADALAAFLAGRKVASQTNAGSSLKLCLVAAGEADVYPRLGRTMEWDIAAGDAVLRAAGGIVRTLDGGVLGYGKADFANPHFAAWGTSDAV</sequence>
<dbReference type="NCBIfam" id="TIGR01331">
    <property type="entry name" value="bisphos_cysQ"/>
    <property type="match status" value="1"/>
</dbReference>
<evidence type="ECO:0000256" key="9">
    <source>
        <dbReference type="HAMAP-Rule" id="MF_02095"/>
    </source>
</evidence>
<evidence type="ECO:0000256" key="2">
    <source>
        <dbReference type="ARBA" id="ARBA00005289"/>
    </source>
</evidence>
<dbReference type="GO" id="GO:0005886">
    <property type="term" value="C:plasma membrane"/>
    <property type="evidence" value="ECO:0007669"/>
    <property type="project" value="UniProtKB-SubCell"/>
</dbReference>
<dbReference type="InterPro" id="IPR020550">
    <property type="entry name" value="Inositol_monophosphatase_CS"/>
</dbReference>
<feature type="binding site" evidence="9">
    <location>
        <begin position="92"/>
        <end position="95"/>
    </location>
    <ligand>
        <name>substrate</name>
    </ligand>
</feature>
<keyword evidence="4 9" id="KW-0997">Cell inner membrane</keyword>
<feature type="binding site" evidence="9">
    <location>
        <position position="92"/>
    </location>
    <ligand>
        <name>Mg(2+)</name>
        <dbReference type="ChEBI" id="CHEBI:18420"/>
        <label>1</label>
    </ligand>
</feature>
<evidence type="ECO:0000313" key="12">
    <source>
        <dbReference type="Proteomes" id="UP000036902"/>
    </source>
</evidence>
<feature type="binding site" evidence="9">
    <location>
        <position position="71"/>
    </location>
    <ligand>
        <name>Mg(2+)</name>
        <dbReference type="ChEBI" id="CHEBI:18420"/>
        <label>1</label>
    </ligand>
</feature>
<reference evidence="12" key="1">
    <citation type="submission" date="2016-03" db="EMBL/GenBank/DDBJ databases">
        <authorList>
            <person name="Ma C."/>
            <person name="Zhou S."/>
            <person name="Yang G."/>
        </authorList>
    </citation>
    <scope>NUCLEOTIDE SEQUENCE [LARGE SCALE GENOMIC DNA]</scope>
    <source>
        <strain evidence="12">SgZ-1</strain>
    </source>
</reference>
<evidence type="ECO:0000313" key="11">
    <source>
        <dbReference type="EMBL" id="AMO37019.1"/>
    </source>
</evidence>
<dbReference type="PROSITE" id="PS00630">
    <property type="entry name" value="IMP_2"/>
    <property type="match status" value="1"/>
</dbReference>
<dbReference type="SUPFAM" id="SSF56655">
    <property type="entry name" value="Carbohydrate phosphatase"/>
    <property type="match status" value="1"/>
</dbReference>
<dbReference type="PROSITE" id="PS00629">
    <property type="entry name" value="IMP_1"/>
    <property type="match status" value="1"/>
</dbReference>
<dbReference type="Proteomes" id="UP000036902">
    <property type="component" value="Chromosome"/>
</dbReference>
<dbReference type="PANTHER" id="PTHR43028">
    <property type="entry name" value="3'(2'),5'-BISPHOSPHATE NUCLEOTIDASE 1"/>
    <property type="match status" value="1"/>
</dbReference>
<dbReference type="KEGG" id="thu:AC731_008680"/>
<keyword evidence="6 9" id="KW-0378">Hydrolase</keyword>
<dbReference type="GO" id="GO:0046854">
    <property type="term" value="P:phosphatidylinositol phosphate biosynthetic process"/>
    <property type="evidence" value="ECO:0007669"/>
    <property type="project" value="InterPro"/>
</dbReference>
<dbReference type="GO" id="GO:0050427">
    <property type="term" value="P:3'-phosphoadenosine 5'-phosphosulfate metabolic process"/>
    <property type="evidence" value="ECO:0007669"/>
    <property type="project" value="TreeGrafter"/>
</dbReference>
<evidence type="ECO:0000256" key="4">
    <source>
        <dbReference type="ARBA" id="ARBA00022519"/>
    </source>
</evidence>